<evidence type="ECO:0000313" key="3">
    <source>
        <dbReference type="Proteomes" id="UP000830055"/>
    </source>
</evidence>
<feature type="transmembrane region" description="Helical" evidence="1">
    <location>
        <begin position="140"/>
        <end position="157"/>
    </location>
</feature>
<dbReference type="Pfam" id="PF05145">
    <property type="entry name" value="AbrB"/>
    <property type="match status" value="1"/>
</dbReference>
<evidence type="ECO:0000256" key="1">
    <source>
        <dbReference type="SAM" id="Phobius"/>
    </source>
</evidence>
<gene>
    <name evidence="2" type="ORF">DPPLL_06790</name>
</gene>
<dbReference type="PIRSF" id="PIRSF038991">
    <property type="entry name" value="Protein_AbrB"/>
    <property type="match status" value="1"/>
</dbReference>
<feature type="transmembrane region" description="Helical" evidence="1">
    <location>
        <begin position="169"/>
        <end position="189"/>
    </location>
</feature>
<dbReference type="RefSeq" id="WP_284153406.1">
    <property type="nucleotide sequence ID" value="NZ_AP025516.1"/>
</dbReference>
<feature type="transmembrane region" description="Helical" evidence="1">
    <location>
        <begin position="251"/>
        <end position="273"/>
    </location>
</feature>
<sequence>MTFTLLIGLVGATLAAAAGLPAAALIGSSIAVAGLALARLTTDVPPALRQLAFLLIGCSMGSGVTPEMLDQAARWPLSLLILAVTVVLIMLCCGWLLIRCFDQSLETAALSTSPGALAYALALATGGIGDARTIVVIQSVRLLLITTLLPFILGFLGQPSGPSGAATTAMSGLDLLLVLLPSLVLGLLLTRLRLPAAYLLAGLLISSIAHYLGLVQGRPPASILFFGFAITGTVVGARFSTIPLADLRRLFGASLLVLLLSVAISAGCAVPVARLLDVPYGQVFVAFAPGGVESMAAMAIALHYDPSYVAVHHLFRIFLLMALLPLLFKANQLRHQQNTTRDGSGGA</sequence>
<feature type="transmembrane region" description="Helical" evidence="1">
    <location>
        <begin position="48"/>
        <end position="65"/>
    </location>
</feature>
<feature type="transmembrane region" description="Helical" evidence="1">
    <location>
        <begin position="221"/>
        <end position="239"/>
    </location>
</feature>
<accession>A0ABN6M0B1</accession>
<dbReference type="Proteomes" id="UP000830055">
    <property type="component" value="Chromosome"/>
</dbReference>
<evidence type="ECO:0000313" key="2">
    <source>
        <dbReference type="EMBL" id="BDD86314.1"/>
    </source>
</evidence>
<reference evidence="2 3" key="1">
    <citation type="submission" date="2022-01" db="EMBL/GenBank/DDBJ databases">
        <title>Desulfofustis limnae sp. nov., a novel mesophilic sulfate-reducing bacterium isolated from marsh soil.</title>
        <authorList>
            <person name="Watanabe M."/>
            <person name="Takahashi A."/>
            <person name="Kojima H."/>
            <person name="Fukui M."/>
        </authorList>
    </citation>
    <scope>NUCLEOTIDE SEQUENCE [LARGE SCALE GENOMIC DNA]</scope>
    <source>
        <strain evidence="2 3">PPLL</strain>
    </source>
</reference>
<dbReference type="EMBL" id="AP025516">
    <property type="protein sequence ID" value="BDD86314.1"/>
    <property type="molecule type" value="Genomic_DNA"/>
</dbReference>
<organism evidence="2 3">
    <name type="scientific">Desulfofustis limnaeus</name>
    <dbReference type="NCBI Taxonomy" id="2740163"/>
    <lineage>
        <taxon>Bacteria</taxon>
        <taxon>Pseudomonadati</taxon>
        <taxon>Thermodesulfobacteriota</taxon>
        <taxon>Desulfobulbia</taxon>
        <taxon>Desulfobulbales</taxon>
        <taxon>Desulfocapsaceae</taxon>
        <taxon>Desulfofustis</taxon>
    </lineage>
</organism>
<protein>
    <submittedName>
        <fullName evidence="2">Membrane protein</fullName>
    </submittedName>
</protein>
<keyword evidence="3" id="KW-1185">Reference proteome</keyword>
<keyword evidence="1" id="KW-0472">Membrane</keyword>
<dbReference type="InterPro" id="IPR007820">
    <property type="entry name" value="AbrB_fam"/>
</dbReference>
<feature type="transmembrane region" description="Helical" evidence="1">
    <location>
        <begin position="77"/>
        <end position="98"/>
    </location>
</feature>
<dbReference type="PANTHER" id="PTHR38457:SF1">
    <property type="entry name" value="REGULATOR ABRB-RELATED"/>
    <property type="match status" value="1"/>
</dbReference>
<dbReference type="PANTHER" id="PTHR38457">
    <property type="entry name" value="REGULATOR ABRB-RELATED"/>
    <property type="match status" value="1"/>
</dbReference>
<feature type="transmembrane region" description="Helical" evidence="1">
    <location>
        <begin position="110"/>
        <end position="128"/>
    </location>
</feature>
<keyword evidence="1" id="KW-0812">Transmembrane</keyword>
<dbReference type="NCBIfam" id="TIGR03082">
    <property type="entry name" value="Gneg_AbrB_dup"/>
    <property type="match status" value="2"/>
</dbReference>
<dbReference type="InterPro" id="IPR017516">
    <property type="entry name" value="AbrB_dup"/>
</dbReference>
<feature type="transmembrane region" description="Helical" evidence="1">
    <location>
        <begin position="196"/>
        <end position="215"/>
    </location>
</feature>
<feature type="transmembrane region" description="Helical" evidence="1">
    <location>
        <begin position="308"/>
        <end position="328"/>
    </location>
</feature>
<proteinExistence type="predicted"/>
<name>A0ABN6M0B1_9BACT</name>
<keyword evidence="1" id="KW-1133">Transmembrane helix</keyword>